<evidence type="ECO:0000256" key="5">
    <source>
        <dbReference type="ARBA" id="ARBA00022989"/>
    </source>
</evidence>
<comment type="subcellular location">
    <subcellularLocation>
        <location evidence="1">Membrane</location>
    </subcellularLocation>
</comment>
<reference evidence="9" key="1">
    <citation type="submission" date="2018-01" db="EMBL/GenBank/DDBJ databases">
        <authorList>
            <person name="Mao J.F."/>
        </authorList>
    </citation>
    <scope>NUCLEOTIDE SEQUENCE</scope>
    <source>
        <strain evidence="9">Huo1</strain>
        <tissue evidence="9">Leaf</tissue>
    </source>
</reference>
<dbReference type="Proteomes" id="UP000298416">
    <property type="component" value="Unassembled WGS sequence"/>
</dbReference>
<evidence type="ECO:0000313" key="9">
    <source>
        <dbReference type="EMBL" id="KAG6387246.1"/>
    </source>
</evidence>
<evidence type="ECO:0000256" key="2">
    <source>
        <dbReference type="ARBA" id="ARBA00022448"/>
    </source>
</evidence>
<gene>
    <name evidence="9" type="ORF">SASPL_152433</name>
</gene>
<dbReference type="GO" id="GO:0016020">
    <property type="term" value="C:membrane"/>
    <property type="evidence" value="ECO:0007669"/>
    <property type="project" value="UniProtKB-SubCell"/>
</dbReference>
<name>A0A8X8W392_SALSN</name>
<dbReference type="AlphaFoldDB" id="A0A8X8W392"/>
<feature type="domain" description="Amino acid transporter transmembrane" evidence="8">
    <location>
        <begin position="31"/>
        <end position="118"/>
    </location>
</feature>
<keyword evidence="4" id="KW-0029">Amino-acid transport</keyword>
<evidence type="ECO:0000313" key="10">
    <source>
        <dbReference type="Proteomes" id="UP000298416"/>
    </source>
</evidence>
<keyword evidence="6 7" id="KW-0472">Membrane</keyword>
<comment type="caution">
    <text evidence="9">The sequence shown here is derived from an EMBL/GenBank/DDBJ whole genome shotgun (WGS) entry which is preliminary data.</text>
</comment>
<accession>A0A8X8W392</accession>
<feature type="transmembrane region" description="Helical" evidence="7">
    <location>
        <begin position="64"/>
        <end position="85"/>
    </location>
</feature>
<dbReference type="PANTHER" id="PTHR48017">
    <property type="entry name" value="OS05G0424000 PROTEIN-RELATED"/>
    <property type="match status" value="1"/>
</dbReference>
<keyword evidence="5 7" id="KW-1133">Transmembrane helix</keyword>
<keyword evidence="10" id="KW-1185">Reference proteome</keyword>
<feature type="transmembrane region" description="Helical" evidence="7">
    <location>
        <begin position="106"/>
        <end position="125"/>
    </location>
</feature>
<evidence type="ECO:0000259" key="8">
    <source>
        <dbReference type="Pfam" id="PF01490"/>
    </source>
</evidence>
<evidence type="ECO:0000256" key="4">
    <source>
        <dbReference type="ARBA" id="ARBA00022970"/>
    </source>
</evidence>
<proteinExistence type="predicted"/>
<evidence type="ECO:0000256" key="1">
    <source>
        <dbReference type="ARBA" id="ARBA00004370"/>
    </source>
</evidence>
<reference evidence="9" key="2">
    <citation type="submission" date="2020-08" db="EMBL/GenBank/DDBJ databases">
        <title>Plant Genome Project.</title>
        <authorList>
            <person name="Zhang R.-G."/>
        </authorList>
    </citation>
    <scope>NUCLEOTIDE SEQUENCE</scope>
    <source>
        <strain evidence="9">Huo1</strain>
        <tissue evidence="9">Leaf</tissue>
    </source>
</reference>
<evidence type="ECO:0000256" key="6">
    <source>
        <dbReference type="ARBA" id="ARBA00023136"/>
    </source>
</evidence>
<evidence type="ECO:0000256" key="7">
    <source>
        <dbReference type="SAM" id="Phobius"/>
    </source>
</evidence>
<feature type="transmembrane region" description="Helical" evidence="7">
    <location>
        <begin position="35"/>
        <end position="58"/>
    </location>
</feature>
<evidence type="ECO:0000256" key="3">
    <source>
        <dbReference type="ARBA" id="ARBA00022692"/>
    </source>
</evidence>
<dbReference type="Pfam" id="PF01490">
    <property type="entry name" value="Aa_trans"/>
    <property type="match status" value="1"/>
</dbReference>
<dbReference type="InterPro" id="IPR013057">
    <property type="entry name" value="AA_transpt_TM"/>
</dbReference>
<organism evidence="9">
    <name type="scientific">Salvia splendens</name>
    <name type="common">Scarlet sage</name>
    <dbReference type="NCBI Taxonomy" id="180675"/>
    <lineage>
        <taxon>Eukaryota</taxon>
        <taxon>Viridiplantae</taxon>
        <taxon>Streptophyta</taxon>
        <taxon>Embryophyta</taxon>
        <taxon>Tracheophyta</taxon>
        <taxon>Spermatophyta</taxon>
        <taxon>Magnoliopsida</taxon>
        <taxon>eudicotyledons</taxon>
        <taxon>Gunneridae</taxon>
        <taxon>Pentapetalae</taxon>
        <taxon>asterids</taxon>
        <taxon>lamiids</taxon>
        <taxon>Lamiales</taxon>
        <taxon>Lamiaceae</taxon>
        <taxon>Nepetoideae</taxon>
        <taxon>Mentheae</taxon>
        <taxon>Salviinae</taxon>
        <taxon>Salvia</taxon>
        <taxon>Salvia subgen. Calosphace</taxon>
        <taxon>core Calosphace</taxon>
    </lineage>
</organism>
<protein>
    <recommendedName>
        <fullName evidence="8">Amino acid transporter transmembrane domain-containing protein</fullName>
    </recommendedName>
</protein>
<dbReference type="EMBL" id="PNBA02000021">
    <property type="protein sequence ID" value="KAG6387246.1"/>
    <property type="molecule type" value="Genomic_DNA"/>
</dbReference>
<keyword evidence="2" id="KW-0813">Transport</keyword>
<keyword evidence="3 7" id="KW-0812">Transmembrane</keyword>
<sequence length="138" mass="14933">MVEFDDKDKLSDALLRDVESSSSDSHASVKRTGTVWTAIAHIITGVIGSGVLSLAWSVAQLGWIAGPLSMVLFAIVTIISSNILCDCYRYPYPEDGHIRNKSYAEAVGSYLGILSSHVSLLLLHISTRAMPIAIDVDR</sequence>
<dbReference type="GO" id="GO:0006865">
    <property type="term" value="P:amino acid transport"/>
    <property type="evidence" value="ECO:0007669"/>
    <property type="project" value="UniProtKB-KW"/>
</dbReference>